<feature type="compositionally biased region" description="Low complexity" evidence="1">
    <location>
        <begin position="1"/>
        <end position="20"/>
    </location>
</feature>
<dbReference type="AlphaFoldDB" id="A0A644ZBH5"/>
<evidence type="ECO:0000313" key="2">
    <source>
        <dbReference type="EMBL" id="MPM37231.1"/>
    </source>
</evidence>
<proteinExistence type="predicted"/>
<accession>A0A644ZBH5</accession>
<reference evidence="2" key="1">
    <citation type="submission" date="2019-08" db="EMBL/GenBank/DDBJ databases">
        <authorList>
            <person name="Kucharzyk K."/>
            <person name="Murdoch R.W."/>
            <person name="Higgins S."/>
            <person name="Loffler F."/>
        </authorList>
    </citation>
    <scope>NUCLEOTIDE SEQUENCE</scope>
</reference>
<comment type="caution">
    <text evidence="2">The sequence shown here is derived from an EMBL/GenBank/DDBJ whole genome shotgun (WGS) entry which is preliminary data.</text>
</comment>
<organism evidence="2">
    <name type="scientific">bioreactor metagenome</name>
    <dbReference type="NCBI Taxonomy" id="1076179"/>
    <lineage>
        <taxon>unclassified sequences</taxon>
        <taxon>metagenomes</taxon>
        <taxon>ecological metagenomes</taxon>
    </lineage>
</organism>
<dbReference type="EMBL" id="VSSQ01007874">
    <property type="protein sequence ID" value="MPM37231.1"/>
    <property type="molecule type" value="Genomic_DNA"/>
</dbReference>
<feature type="region of interest" description="Disordered" evidence="1">
    <location>
        <begin position="1"/>
        <end position="32"/>
    </location>
</feature>
<gene>
    <name evidence="2" type="ORF">SDC9_83838</name>
</gene>
<evidence type="ECO:0000256" key="1">
    <source>
        <dbReference type="SAM" id="MobiDB-lite"/>
    </source>
</evidence>
<name>A0A644ZBH5_9ZZZZ</name>
<protein>
    <submittedName>
        <fullName evidence="2">Uncharacterized protein</fullName>
    </submittedName>
</protein>
<sequence>MASPPAARISATTASAAVTEPPLPSTAPPRSFTTTLAPRAASASACCLPRPPPAPVTIATLPSKRIAIECFLLIHDETARCHQLAAHAHALVHVSTPIATAARQWSRVGNRLRAEGNGHSRLGLSLYSLNNCVDNCEHLRYLACKSLIYNE</sequence>